<evidence type="ECO:0000313" key="2">
    <source>
        <dbReference type="Proteomes" id="UP000069205"/>
    </source>
</evidence>
<dbReference type="STRING" id="42253.NITMOv2_3947"/>
<dbReference type="RefSeq" id="WP_053381205.1">
    <property type="nucleotide sequence ID" value="NZ_CP011801.1"/>
</dbReference>
<reference evidence="1 2" key="1">
    <citation type="journal article" date="2015" name="Proc. Natl. Acad. Sci. U.S.A.">
        <title>Expanded metabolic versatility of ubiquitous nitrite-oxidizing bacteria from the genus Nitrospira.</title>
        <authorList>
            <person name="Koch H."/>
            <person name="Lucker S."/>
            <person name="Albertsen M."/>
            <person name="Kitzinger K."/>
            <person name="Herbold C."/>
            <person name="Spieck E."/>
            <person name="Nielsen P.H."/>
            <person name="Wagner M."/>
            <person name="Daims H."/>
        </authorList>
    </citation>
    <scope>NUCLEOTIDE SEQUENCE [LARGE SCALE GENOMIC DNA]</scope>
    <source>
        <strain evidence="1 2">NSP M-1</strain>
    </source>
</reference>
<dbReference type="Gene3D" id="3.40.50.970">
    <property type="match status" value="1"/>
</dbReference>
<proteinExistence type="predicted"/>
<dbReference type="EMBL" id="CP011801">
    <property type="protein sequence ID" value="ALA60332.1"/>
    <property type="molecule type" value="Genomic_DNA"/>
</dbReference>
<organism evidence="1 2">
    <name type="scientific">Nitrospira moscoviensis</name>
    <dbReference type="NCBI Taxonomy" id="42253"/>
    <lineage>
        <taxon>Bacteria</taxon>
        <taxon>Pseudomonadati</taxon>
        <taxon>Nitrospirota</taxon>
        <taxon>Nitrospiria</taxon>
        <taxon>Nitrospirales</taxon>
        <taxon>Nitrospiraceae</taxon>
        <taxon>Nitrospira</taxon>
    </lineage>
</organism>
<sequence length="70" mass="8237">MLSIRFHGRGGQGAKTDGEVTHTYVLKRKPVEEYLKLQGRFRHLFEPARQEEAIRHIQERVDAYWQSVEG</sequence>
<gene>
    <name evidence="1" type="ORF">NITMOv2_3947</name>
</gene>
<accession>A0A0K2GI89</accession>
<evidence type="ECO:0000313" key="1">
    <source>
        <dbReference type="EMBL" id="ALA60332.1"/>
    </source>
</evidence>
<name>A0A0K2GI89_NITMO</name>
<dbReference type="PATRIC" id="fig|42253.5.peg.3890"/>
<keyword evidence="2" id="KW-1185">Reference proteome</keyword>
<dbReference type="KEGG" id="nmv:NITMOv2_3947"/>
<dbReference type="AlphaFoldDB" id="A0A0K2GI89"/>
<protein>
    <submittedName>
        <fullName evidence="1">Uncharacterized protein</fullName>
    </submittedName>
</protein>
<dbReference type="Proteomes" id="UP000069205">
    <property type="component" value="Chromosome"/>
</dbReference>